<dbReference type="NCBIfam" id="TIGR02783">
    <property type="entry name" value="TrbL_P"/>
    <property type="match status" value="1"/>
</dbReference>
<feature type="transmembrane region" description="Helical" evidence="6">
    <location>
        <begin position="50"/>
        <end position="72"/>
    </location>
</feature>
<feature type="transmembrane region" description="Helical" evidence="6">
    <location>
        <begin position="215"/>
        <end position="234"/>
    </location>
</feature>
<feature type="chain" id="PRO_5034226532" evidence="7">
    <location>
        <begin position="27"/>
        <end position="558"/>
    </location>
</feature>
<evidence type="ECO:0000256" key="6">
    <source>
        <dbReference type="SAM" id="Phobius"/>
    </source>
</evidence>
<feature type="compositionally biased region" description="Low complexity" evidence="5">
    <location>
        <begin position="456"/>
        <end position="470"/>
    </location>
</feature>
<evidence type="ECO:0000256" key="3">
    <source>
        <dbReference type="ARBA" id="ARBA00022989"/>
    </source>
</evidence>
<feature type="compositionally biased region" description="Low complexity" evidence="5">
    <location>
        <begin position="404"/>
        <end position="443"/>
    </location>
</feature>
<dbReference type="GO" id="GO:0030255">
    <property type="term" value="P:protein secretion by the type IV secretion system"/>
    <property type="evidence" value="ECO:0007669"/>
    <property type="project" value="InterPro"/>
</dbReference>
<name>A0A8I1SWE0_THIA3</name>
<dbReference type="Proteomes" id="UP000664800">
    <property type="component" value="Unassembled WGS sequence"/>
</dbReference>
<evidence type="ECO:0000313" key="8">
    <source>
        <dbReference type="EMBL" id="MBN8744548.1"/>
    </source>
</evidence>
<comment type="subcellular location">
    <subcellularLocation>
        <location evidence="1">Membrane</location>
        <topology evidence="1">Multi-pass membrane protein</topology>
    </subcellularLocation>
</comment>
<keyword evidence="2 6" id="KW-0812">Transmembrane</keyword>
<dbReference type="GO" id="GO:0016020">
    <property type="term" value="C:membrane"/>
    <property type="evidence" value="ECO:0007669"/>
    <property type="project" value="UniProtKB-SubCell"/>
</dbReference>
<dbReference type="InterPro" id="IPR007688">
    <property type="entry name" value="Conjugal_tfr_TrbL/VirB6"/>
</dbReference>
<proteinExistence type="predicted"/>
<evidence type="ECO:0000256" key="1">
    <source>
        <dbReference type="ARBA" id="ARBA00004141"/>
    </source>
</evidence>
<accession>A0A8I1SWE0</accession>
<reference evidence="8" key="1">
    <citation type="submission" date="2021-02" db="EMBL/GenBank/DDBJ databases">
        <title>Thiocyanate and organic carbon inputs drive convergent selection for specific autotrophic Afipia and Thiobacillus strains within complex microbiomes.</title>
        <authorList>
            <person name="Huddy R.J."/>
            <person name="Sachdeva R."/>
            <person name="Kadzinga F."/>
            <person name="Kantor R.S."/>
            <person name="Harrison S.T.L."/>
            <person name="Banfield J.F."/>
        </authorList>
    </citation>
    <scope>NUCLEOTIDE SEQUENCE</scope>
    <source>
        <strain evidence="8">SCN18_13_7_16_R3_B_64_19</strain>
    </source>
</reference>
<feature type="signal peptide" evidence="7">
    <location>
        <begin position="1"/>
        <end position="26"/>
    </location>
</feature>
<keyword evidence="3 6" id="KW-1133">Transmembrane helix</keyword>
<dbReference type="Pfam" id="PF04610">
    <property type="entry name" value="TrbL"/>
    <property type="match status" value="1"/>
</dbReference>
<dbReference type="RefSeq" id="WP_276730490.1">
    <property type="nucleotide sequence ID" value="NZ_JAFKMR010000018.1"/>
</dbReference>
<keyword evidence="4 6" id="KW-0472">Membrane</keyword>
<dbReference type="AlphaFoldDB" id="A0A8I1SWE0"/>
<gene>
    <name evidence="8" type="primary">trbL</name>
    <name evidence="8" type="ORF">J0I24_09595</name>
</gene>
<sequence length="558" mass="54810">MKPTPRFARWLLLSLPLLLLAPSAYAANGAGVLDQIQGAFQSASTGWMTASLNLARPLFFGLAGLEFAWAAINYTLRKNDLGELLTSMTLKILGIAFFAMLLTEAPTWIPPIINSFTQAGQTVGGGGATSISGAIGPSEILSDGINTAAKVISVANGINGQQTSSHISLSHIGDSIAALGQGFLSSIFIGMTGLMIILGFLAIAMQLLITTIESFIVIGGGALMLGFAGSRWTLPFAEKYFGYAVSVGIKLFTIYLVAGFGGQLANIIIQHWAAVAAAAPPNNVVGPVDFLTAGATSLAYGAVGYMVPGIAGSMMNGSPSMSLSNAGAAAGGMAGAPVAAGLAGAAAGMQAGGMAASLFNRTQSAAKGGIGGSAILPGGPVGGVSGTARLGSLASGAGPGMQPAGKGISAAGTAAGSGIKAPSSGNAAGKAAEGAGQAAKGSGDAPGQSARFAPDGKAANTGATTGAGSATPGGNGFAASQPPVGANAGGPAAASGTDASAAQRQFEKDNAPPEKGRSLEDKLKDGAQSLQHESNRRKPGLSHDGQSGGVSIRMSHID</sequence>
<feature type="region of interest" description="Disordered" evidence="5">
    <location>
        <begin position="395"/>
        <end position="558"/>
    </location>
</feature>
<evidence type="ECO:0000256" key="5">
    <source>
        <dbReference type="SAM" id="MobiDB-lite"/>
    </source>
</evidence>
<dbReference type="EMBL" id="JAFKMR010000018">
    <property type="protein sequence ID" value="MBN8744548.1"/>
    <property type="molecule type" value="Genomic_DNA"/>
</dbReference>
<protein>
    <submittedName>
        <fullName evidence="8">P-type conjugative transfer protein TrbL</fullName>
    </submittedName>
</protein>
<feature type="compositionally biased region" description="Basic and acidic residues" evidence="5">
    <location>
        <begin position="505"/>
        <end position="525"/>
    </location>
</feature>
<feature type="compositionally biased region" description="Low complexity" evidence="5">
    <location>
        <begin position="482"/>
        <end position="502"/>
    </location>
</feature>
<evidence type="ECO:0000256" key="2">
    <source>
        <dbReference type="ARBA" id="ARBA00022692"/>
    </source>
</evidence>
<evidence type="ECO:0000313" key="9">
    <source>
        <dbReference type="Proteomes" id="UP000664800"/>
    </source>
</evidence>
<evidence type="ECO:0000256" key="4">
    <source>
        <dbReference type="ARBA" id="ARBA00023136"/>
    </source>
</evidence>
<organism evidence="8 9">
    <name type="scientific">Thiomonas arsenitoxydans (strain DSM 22701 / CIP 110005 / 3As)</name>
    <dbReference type="NCBI Taxonomy" id="426114"/>
    <lineage>
        <taxon>Bacteria</taxon>
        <taxon>Pseudomonadati</taxon>
        <taxon>Pseudomonadota</taxon>
        <taxon>Betaproteobacteria</taxon>
        <taxon>Burkholderiales</taxon>
        <taxon>Thiomonas</taxon>
    </lineage>
</organism>
<keyword evidence="7" id="KW-0732">Signal</keyword>
<comment type="caution">
    <text evidence="8">The sequence shown here is derived from an EMBL/GenBank/DDBJ whole genome shotgun (WGS) entry which is preliminary data.</text>
</comment>
<evidence type="ECO:0000256" key="7">
    <source>
        <dbReference type="SAM" id="SignalP"/>
    </source>
</evidence>
<feature type="transmembrane region" description="Helical" evidence="6">
    <location>
        <begin position="183"/>
        <end position="203"/>
    </location>
</feature>
<dbReference type="InterPro" id="IPR014150">
    <property type="entry name" value="Conjugal_tfr_TrbL"/>
</dbReference>